<dbReference type="OrthoDB" id="10042652at2759"/>
<dbReference type="EnsemblMetazoa" id="XM_003724856">
    <property type="protein sequence ID" value="XP_003724904"/>
    <property type="gene ID" value="LOC576350"/>
</dbReference>
<evidence type="ECO:0000313" key="10">
    <source>
        <dbReference type="Proteomes" id="UP000007110"/>
    </source>
</evidence>
<sequence length="439" mass="49508">MGNTYTAFREQGLPTYYPPNKTAVTADVLEIGFIFAFVIAFFSFIVILPGIRGMQRCYSFVRITISLFIGAGIMLSLWGQEWEKAELHGIETYYKAFSYEEIHDADIEVKIGLNSVNITLKAPANSLVEHPDEVIDYNERFHFYGGQGRGGFGRFSGRINREFREAQWSGKPYPVLWIAEYFTLDGEDIRWGRSYRMAGYYAYIMVWLSFPLWILANILFFMVIRNGAYFLIMTGGSLLTANVLYATIRYGSELKIPFAAHHVLEFHKGPSFWLCMVAGLISVICGFIVLAMDYIYPLEIASFFNVDPLQDFEDTYLIEHGSGMDGSNFEEGKANGDSNGQDYEIVYSYKSKSKRTTKKKHPRGDSAGSAGRFTKKSDNGHVNEGMDEGEGMGMEMGETSQNGHNQQENVYENGKDDRPLSDAAISLGSELYENTSPNP</sequence>
<organism evidence="9 10">
    <name type="scientific">Strongylocentrotus purpuratus</name>
    <name type="common">Purple sea urchin</name>
    <dbReference type="NCBI Taxonomy" id="7668"/>
    <lineage>
        <taxon>Eukaryota</taxon>
        <taxon>Metazoa</taxon>
        <taxon>Echinodermata</taxon>
        <taxon>Eleutherozoa</taxon>
        <taxon>Echinozoa</taxon>
        <taxon>Echinoidea</taxon>
        <taxon>Euechinoidea</taxon>
        <taxon>Echinacea</taxon>
        <taxon>Camarodonta</taxon>
        <taxon>Echinidea</taxon>
        <taxon>Strongylocentrotidae</taxon>
        <taxon>Strongylocentrotus</taxon>
    </lineage>
</organism>
<dbReference type="InParanoid" id="A0A7M7GK67"/>
<comment type="similarity">
    <text evidence="2">Belongs to the DUOXA family.</text>
</comment>
<evidence type="ECO:0000256" key="2">
    <source>
        <dbReference type="ARBA" id="ARBA00009816"/>
    </source>
</evidence>
<feature type="transmembrane region" description="Helical" evidence="8">
    <location>
        <begin position="60"/>
        <end position="78"/>
    </location>
</feature>
<feature type="compositionally biased region" description="Basic residues" evidence="7">
    <location>
        <begin position="352"/>
        <end position="362"/>
    </location>
</feature>
<proteinExistence type="inferred from homology"/>
<evidence type="ECO:0000313" key="9">
    <source>
        <dbReference type="EnsemblMetazoa" id="XP_003724904"/>
    </source>
</evidence>
<feature type="compositionally biased region" description="Polar residues" evidence="7">
    <location>
        <begin position="399"/>
        <end position="410"/>
    </location>
</feature>
<dbReference type="Pfam" id="PF10204">
    <property type="entry name" value="DuoxA"/>
    <property type="match status" value="1"/>
</dbReference>
<keyword evidence="5 8" id="KW-0472">Membrane</keyword>
<dbReference type="Proteomes" id="UP000007110">
    <property type="component" value="Unassembled WGS sequence"/>
</dbReference>
<feature type="transmembrane region" description="Helical" evidence="8">
    <location>
        <begin position="271"/>
        <end position="296"/>
    </location>
</feature>
<evidence type="ECO:0000256" key="4">
    <source>
        <dbReference type="ARBA" id="ARBA00022989"/>
    </source>
</evidence>
<evidence type="ECO:0000256" key="1">
    <source>
        <dbReference type="ARBA" id="ARBA00004141"/>
    </source>
</evidence>
<reference evidence="9" key="2">
    <citation type="submission" date="2021-01" db="UniProtKB">
        <authorList>
            <consortium name="EnsemblMetazoa"/>
        </authorList>
    </citation>
    <scope>IDENTIFICATION</scope>
</reference>
<keyword evidence="3 8" id="KW-0812">Transmembrane</keyword>
<evidence type="ECO:0000256" key="3">
    <source>
        <dbReference type="ARBA" id="ARBA00022692"/>
    </source>
</evidence>
<keyword evidence="10" id="KW-1185">Reference proteome</keyword>
<dbReference type="GO" id="GO:0005789">
    <property type="term" value="C:endoplasmic reticulum membrane"/>
    <property type="evidence" value="ECO:0007669"/>
    <property type="project" value="InterPro"/>
</dbReference>
<dbReference type="AlphaFoldDB" id="A0A7M7GK67"/>
<dbReference type="RefSeq" id="XP_003724904.2">
    <property type="nucleotide sequence ID" value="XM_003724856.3"/>
</dbReference>
<keyword evidence="6" id="KW-0325">Glycoprotein</keyword>
<feature type="transmembrane region" description="Helical" evidence="8">
    <location>
        <begin position="28"/>
        <end position="48"/>
    </location>
</feature>
<feature type="region of interest" description="Disordered" evidence="7">
    <location>
        <begin position="352"/>
        <end position="439"/>
    </location>
</feature>
<reference evidence="10" key="1">
    <citation type="submission" date="2015-02" db="EMBL/GenBank/DDBJ databases">
        <title>Genome sequencing for Strongylocentrotus purpuratus.</title>
        <authorList>
            <person name="Murali S."/>
            <person name="Liu Y."/>
            <person name="Vee V."/>
            <person name="English A."/>
            <person name="Wang M."/>
            <person name="Skinner E."/>
            <person name="Han Y."/>
            <person name="Muzny D.M."/>
            <person name="Worley K.C."/>
            <person name="Gibbs R.A."/>
        </authorList>
    </citation>
    <scope>NUCLEOTIDE SEQUENCE</scope>
</reference>
<dbReference type="GeneID" id="576350"/>
<evidence type="ECO:0000256" key="8">
    <source>
        <dbReference type="SAM" id="Phobius"/>
    </source>
</evidence>
<accession>A0A7M7GK67</accession>
<dbReference type="InterPro" id="IPR018469">
    <property type="entry name" value="Dual_oxidase_maturation_fac"/>
</dbReference>
<protein>
    <recommendedName>
        <fullName evidence="11">Dual oxidase maturation factor 1</fullName>
    </recommendedName>
</protein>
<comment type="subcellular location">
    <subcellularLocation>
        <location evidence="1">Membrane</location>
        <topology evidence="1">Multi-pass membrane protein</topology>
    </subcellularLocation>
</comment>
<evidence type="ECO:0000256" key="5">
    <source>
        <dbReference type="ARBA" id="ARBA00023136"/>
    </source>
</evidence>
<keyword evidence="4 8" id="KW-1133">Transmembrane helix</keyword>
<dbReference type="PANTHER" id="PTHR31158">
    <property type="entry name" value="DUAL OXIDASE 2"/>
    <property type="match status" value="1"/>
</dbReference>
<evidence type="ECO:0000256" key="6">
    <source>
        <dbReference type="ARBA" id="ARBA00023180"/>
    </source>
</evidence>
<dbReference type="GO" id="GO:0015031">
    <property type="term" value="P:protein transport"/>
    <property type="evidence" value="ECO:0007669"/>
    <property type="project" value="InterPro"/>
</dbReference>
<evidence type="ECO:0008006" key="11">
    <source>
        <dbReference type="Google" id="ProtNLM"/>
    </source>
</evidence>
<dbReference type="GO" id="GO:0016020">
    <property type="term" value="C:membrane"/>
    <property type="evidence" value="ECO:0000318"/>
    <property type="project" value="GO_Central"/>
</dbReference>
<feature type="transmembrane region" description="Helical" evidence="8">
    <location>
        <begin position="228"/>
        <end position="251"/>
    </location>
</feature>
<evidence type="ECO:0000256" key="7">
    <source>
        <dbReference type="SAM" id="MobiDB-lite"/>
    </source>
</evidence>
<name>A0A7M7GK67_STRPU</name>
<dbReference type="PANTHER" id="PTHR31158:SF1">
    <property type="entry name" value="DOXA1 FACTOR-RELATED"/>
    <property type="match status" value="1"/>
</dbReference>
<feature type="transmembrane region" description="Helical" evidence="8">
    <location>
        <begin position="200"/>
        <end position="221"/>
    </location>
</feature>